<protein>
    <recommendedName>
        <fullName evidence="11 12">ATP synthase subunit a</fullName>
    </recommendedName>
    <alternativeName>
        <fullName evidence="11">ATP synthase F0 sector subunit a</fullName>
    </alternativeName>
    <alternativeName>
        <fullName evidence="11">F-ATPase subunit 6</fullName>
    </alternativeName>
</protein>
<accession>C5C1U2</accession>
<comment type="subcellular location">
    <subcellularLocation>
        <location evidence="11 12">Cell membrane</location>
        <topology evidence="11 12">Multi-pass membrane protein</topology>
    </subcellularLocation>
    <subcellularLocation>
        <location evidence="1">Membrane</location>
        <topology evidence="1">Multi-pass membrane protein</topology>
    </subcellularLocation>
</comment>
<evidence type="ECO:0000313" key="14">
    <source>
        <dbReference type="Proteomes" id="UP000007962"/>
    </source>
</evidence>
<feature type="transmembrane region" description="Helical" evidence="11">
    <location>
        <begin position="205"/>
        <end position="230"/>
    </location>
</feature>
<name>C5C1U2_BEUC1</name>
<comment type="similarity">
    <text evidence="2 11 12">Belongs to the ATPase A chain family.</text>
</comment>
<proteinExistence type="inferred from homology"/>
<feature type="transmembrane region" description="Helical" evidence="11">
    <location>
        <begin position="141"/>
        <end position="162"/>
    </location>
</feature>
<dbReference type="OrthoDB" id="9809130at2"/>
<feature type="transmembrane region" description="Helical" evidence="11">
    <location>
        <begin position="112"/>
        <end position="135"/>
    </location>
</feature>
<gene>
    <name evidence="11" type="primary">atpB</name>
    <name evidence="13" type="ordered locus">Bcav_1301</name>
</gene>
<keyword evidence="14" id="KW-1185">Reference proteome</keyword>
<evidence type="ECO:0000256" key="4">
    <source>
        <dbReference type="ARBA" id="ARBA00022547"/>
    </source>
</evidence>
<dbReference type="InterPro" id="IPR000568">
    <property type="entry name" value="ATP_synth_F0_asu"/>
</dbReference>
<keyword evidence="9 11" id="KW-0472">Membrane</keyword>
<evidence type="ECO:0000256" key="7">
    <source>
        <dbReference type="ARBA" id="ARBA00022989"/>
    </source>
</evidence>
<evidence type="ECO:0000256" key="11">
    <source>
        <dbReference type="HAMAP-Rule" id="MF_01393"/>
    </source>
</evidence>
<evidence type="ECO:0000313" key="13">
    <source>
        <dbReference type="EMBL" id="ACQ79560.1"/>
    </source>
</evidence>
<evidence type="ECO:0000256" key="10">
    <source>
        <dbReference type="ARBA" id="ARBA00023310"/>
    </source>
</evidence>
<dbReference type="InterPro" id="IPR045083">
    <property type="entry name" value="ATP_synth_F0_asu_bact/mt"/>
</dbReference>
<sequence>MRVSDHKTRENTLSATSLILAETHDDGGGFHAPTVEEFFPPAIFGEGTFFEFNRIMMIRLIMVALLLLWLWLSTRRAKLVPGRAQSIVELALNFVRTQIAETILGKEAGKKYLVFLTAVFFIVFAMNISGVIPFLNIAGSSVVGLPIVMALWVYVMYLGAGVKKQGLGKFLKNSLFPSSAPWFMYPLITPIEFLTVFVIRPATLIIRLLANMVAGHLMLVLCFSATQFLLFEAHGLIRATGVLTLGAGLALTLFEIFVAALQAYIFALLAAVYLNLSTEESH</sequence>
<keyword evidence="10 11" id="KW-0066">ATP synthesis</keyword>
<dbReference type="PANTHER" id="PTHR11410:SF0">
    <property type="entry name" value="ATP SYNTHASE SUBUNIT A"/>
    <property type="match status" value="1"/>
</dbReference>
<dbReference type="STRING" id="471853.Bcav_1301"/>
<evidence type="ECO:0000256" key="8">
    <source>
        <dbReference type="ARBA" id="ARBA00023065"/>
    </source>
</evidence>
<dbReference type="GO" id="GO:0046933">
    <property type="term" value="F:proton-transporting ATP synthase activity, rotational mechanism"/>
    <property type="evidence" value="ECO:0007669"/>
    <property type="project" value="UniProtKB-UniRule"/>
</dbReference>
<dbReference type="HOGENOM" id="CLU_041018_0_1_11"/>
<dbReference type="NCBIfam" id="TIGR01131">
    <property type="entry name" value="ATP_synt_6_or_A"/>
    <property type="match status" value="1"/>
</dbReference>
<dbReference type="AlphaFoldDB" id="C5C1U2"/>
<evidence type="ECO:0000256" key="9">
    <source>
        <dbReference type="ARBA" id="ARBA00023136"/>
    </source>
</evidence>
<keyword evidence="3 11" id="KW-0813">Transport</keyword>
<dbReference type="HAMAP" id="MF_01393">
    <property type="entry name" value="ATP_synth_a_bact"/>
    <property type="match status" value="1"/>
</dbReference>
<dbReference type="CDD" id="cd00310">
    <property type="entry name" value="ATP-synt_Fo_a_6"/>
    <property type="match status" value="1"/>
</dbReference>
<keyword evidence="4 11" id="KW-0138">CF(0)</keyword>
<evidence type="ECO:0000256" key="12">
    <source>
        <dbReference type="RuleBase" id="RU000483"/>
    </source>
</evidence>
<dbReference type="EMBL" id="CP001618">
    <property type="protein sequence ID" value="ACQ79560.1"/>
    <property type="molecule type" value="Genomic_DNA"/>
</dbReference>
<keyword evidence="8 11" id="KW-0406">Ion transport</keyword>
<evidence type="ECO:0000256" key="3">
    <source>
        <dbReference type="ARBA" id="ARBA00022448"/>
    </source>
</evidence>
<feature type="transmembrane region" description="Helical" evidence="11">
    <location>
        <begin position="55"/>
        <end position="72"/>
    </location>
</feature>
<feature type="transmembrane region" description="Helical" evidence="11">
    <location>
        <begin position="182"/>
        <end position="199"/>
    </location>
</feature>
<dbReference type="InterPro" id="IPR035908">
    <property type="entry name" value="F0_ATP_A_sf"/>
</dbReference>
<dbReference type="KEGG" id="bcv:Bcav_1301"/>
<dbReference type="GO" id="GO:0005886">
    <property type="term" value="C:plasma membrane"/>
    <property type="evidence" value="ECO:0007669"/>
    <property type="project" value="UniProtKB-SubCell"/>
</dbReference>
<dbReference type="SUPFAM" id="SSF81336">
    <property type="entry name" value="F1F0 ATP synthase subunit A"/>
    <property type="match status" value="1"/>
</dbReference>
<feature type="transmembrane region" description="Helical" evidence="11">
    <location>
        <begin position="242"/>
        <end position="274"/>
    </location>
</feature>
<organism evidence="13 14">
    <name type="scientific">Beutenbergia cavernae (strain ATCC BAA-8 / DSM 12333 / CCUG 43141 / JCM 11478 / NBRC 16432 / NCIMB 13614 / HKI 0122)</name>
    <dbReference type="NCBI Taxonomy" id="471853"/>
    <lineage>
        <taxon>Bacteria</taxon>
        <taxon>Bacillati</taxon>
        <taxon>Actinomycetota</taxon>
        <taxon>Actinomycetes</taxon>
        <taxon>Micrococcales</taxon>
        <taxon>Beutenbergiaceae</taxon>
        <taxon>Beutenbergia</taxon>
    </lineage>
</organism>
<keyword evidence="7 11" id="KW-1133">Transmembrane helix</keyword>
<comment type="function">
    <text evidence="11 12">Key component of the proton channel; it plays a direct role in the translocation of protons across the membrane.</text>
</comment>
<evidence type="ECO:0000256" key="2">
    <source>
        <dbReference type="ARBA" id="ARBA00006810"/>
    </source>
</evidence>
<dbReference type="GO" id="GO:0045259">
    <property type="term" value="C:proton-transporting ATP synthase complex"/>
    <property type="evidence" value="ECO:0007669"/>
    <property type="project" value="UniProtKB-KW"/>
</dbReference>
<keyword evidence="11" id="KW-1003">Cell membrane</keyword>
<dbReference type="Proteomes" id="UP000007962">
    <property type="component" value="Chromosome"/>
</dbReference>
<keyword evidence="6 11" id="KW-0375">Hydrogen ion transport</keyword>
<dbReference type="PRINTS" id="PR00123">
    <property type="entry name" value="ATPASEA"/>
</dbReference>
<dbReference type="PANTHER" id="PTHR11410">
    <property type="entry name" value="ATP SYNTHASE SUBUNIT A"/>
    <property type="match status" value="1"/>
</dbReference>
<evidence type="ECO:0000256" key="6">
    <source>
        <dbReference type="ARBA" id="ARBA00022781"/>
    </source>
</evidence>
<dbReference type="Gene3D" id="1.20.120.220">
    <property type="entry name" value="ATP synthase, F0 complex, subunit A"/>
    <property type="match status" value="1"/>
</dbReference>
<dbReference type="RefSeq" id="WP_015881800.1">
    <property type="nucleotide sequence ID" value="NC_012669.1"/>
</dbReference>
<keyword evidence="5 11" id="KW-0812">Transmembrane</keyword>
<evidence type="ECO:0000256" key="1">
    <source>
        <dbReference type="ARBA" id="ARBA00004141"/>
    </source>
</evidence>
<evidence type="ECO:0000256" key="5">
    <source>
        <dbReference type="ARBA" id="ARBA00022692"/>
    </source>
</evidence>
<dbReference type="Pfam" id="PF00119">
    <property type="entry name" value="ATP-synt_A"/>
    <property type="match status" value="1"/>
</dbReference>
<comment type="subunit">
    <text evidence="11">F-type ATPases have 2 components, CF(1) - the catalytic core - and CF(0) - the membrane proton channel. CF(1) has five subunits: alpha(3), beta(3), gamma(1), delta(1), epsilon(1). CF(0) has three main subunits: a(1), b(2) and c(9-12). The alpha and beta chains form an alternating ring which encloses part of the gamma chain. CF(1) is attached to CF(0) by a central stalk formed by the gamma and epsilon chains, while a peripheral stalk is formed by the delta and b chains.</text>
</comment>
<dbReference type="eggNOG" id="COG0356">
    <property type="taxonomic scope" value="Bacteria"/>
</dbReference>
<reference evidence="13 14" key="1">
    <citation type="journal article" date="2009" name="Stand. Genomic Sci.">
        <title>Complete genome sequence of Beutenbergia cavernae type strain (HKI 0122).</title>
        <authorList>
            <person name="Land M."/>
            <person name="Pukall R."/>
            <person name="Abt B."/>
            <person name="Goker M."/>
            <person name="Rohde M."/>
            <person name="Glavina Del Rio T."/>
            <person name="Tice H."/>
            <person name="Copeland A."/>
            <person name="Cheng J.F."/>
            <person name="Lucas S."/>
            <person name="Chen F."/>
            <person name="Nolan M."/>
            <person name="Bruce D."/>
            <person name="Goodwin L."/>
            <person name="Pitluck S."/>
            <person name="Ivanova N."/>
            <person name="Mavromatis K."/>
            <person name="Ovchinnikova G."/>
            <person name="Pati A."/>
            <person name="Chen A."/>
            <person name="Palaniappan K."/>
            <person name="Hauser L."/>
            <person name="Chang Y.J."/>
            <person name="Jefferies C.C."/>
            <person name="Saunders E."/>
            <person name="Brettin T."/>
            <person name="Detter J.C."/>
            <person name="Han C."/>
            <person name="Chain P."/>
            <person name="Bristow J."/>
            <person name="Eisen J.A."/>
            <person name="Markowitz V."/>
            <person name="Hugenholtz P."/>
            <person name="Kyrpides N.C."/>
            <person name="Klenk H.P."/>
            <person name="Lapidus A."/>
        </authorList>
    </citation>
    <scope>NUCLEOTIDE SEQUENCE [LARGE SCALE GENOMIC DNA]</scope>
    <source>
        <strain evidence="14">ATCC BAA-8 / DSM 12333 / NBRC 16432</strain>
    </source>
</reference>